<evidence type="ECO:0000256" key="1">
    <source>
        <dbReference type="SAM" id="Phobius"/>
    </source>
</evidence>
<keyword evidence="1" id="KW-0472">Membrane</keyword>
<protein>
    <submittedName>
        <fullName evidence="2">Uncharacterized protein</fullName>
    </submittedName>
</protein>
<name>A0A3B0YPK3_9ZZZZ</name>
<keyword evidence="1" id="KW-0812">Transmembrane</keyword>
<reference evidence="2" key="1">
    <citation type="submission" date="2018-06" db="EMBL/GenBank/DDBJ databases">
        <authorList>
            <person name="Zhirakovskaya E."/>
        </authorList>
    </citation>
    <scope>NUCLEOTIDE SEQUENCE</scope>
</reference>
<organism evidence="2">
    <name type="scientific">hydrothermal vent metagenome</name>
    <dbReference type="NCBI Taxonomy" id="652676"/>
    <lineage>
        <taxon>unclassified sequences</taxon>
        <taxon>metagenomes</taxon>
        <taxon>ecological metagenomes</taxon>
    </lineage>
</organism>
<sequence>MRETMLQMMQKMGPFMGPMFWTGVVFLGIGAVFLLARFLNANTGKAVSWSSSIVIILGLFFVVAHFMGTYLGMDTPFIAFGDVATFDIIKGDFWMLGAGLFVSAVFLKILLKMKGSVAV</sequence>
<keyword evidence="1" id="KW-1133">Transmembrane helix</keyword>
<evidence type="ECO:0000313" key="2">
    <source>
        <dbReference type="EMBL" id="VAW78023.1"/>
    </source>
</evidence>
<feature type="transmembrane region" description="Helical" evidence="1">
    <location>
        <begin position="20"/>
        <end position="39"/>
    </location>
</feature>
<feature type="transmembrane region" description="Helical" evidence="1">
    <location>
        <begin position="93"/>
        <end position="111"/>
    </location>
</feature>
<dbReference type="EMBL" id="UOFL01000143">
    <property type="protein sequence ID" value="VAW78023.1"/>
    <property type="molecule type" value="Genomic_DNA"/>
</dbReference>
<dbReference type="AlphaFoldDB" id="A0A3B0YPK3"/>
<feature type="transmembrane region" description="Helical" evidence="1">
    <location>
        <begin position="51"/>
        <end position="73"/>
    </location>
</feature>
<proteinExistence type="predicted"/>
<accession>A0A3B0YPK3</accession>
<gene>
    <name evidence="2" type="ORF">MNBD_GAMMA12-3878</name>
</gene>